<reference evidence="4" key="1">
    <citation type="journal article" date="2019" name="Int. J. Syst. Evol. Microbiol.">
        <title>The Global Catalogue of Microorganisms (GCM) 10K type strain sequencing project: providing services to taxonomists for standard genome sequencing and annotation.</title>
        <authorList>
            <consortium name="The Broad Institute Genomics Platform"/>
            <consortium name="The Broad Institute Genome Sequencing Center for Infectious Disease"/>
            <person name="Wu L."/>
            <person name="Ma J."/>
        </authorList>
    </citation>
    <scope>NUCLEOTIDE SEQUENCE [LARGE SCALE GENOMIC DNA]</scope>
    <source>
        <strain evidence="4">JCM 16365</strain>
    </source>
</reference>
<keyword evidence="2" id="KW-0812">Transmembrane</keyword>
<accession>A0ABN3P644</accession>
<protein>
    <recommendedName>
        <fullName evidence="5">DUF306 domain-containing protein</fullName>
    </recommendedName>
</protein>
<evidence type="ECO:0000313" key="4">
    <source>
        <dbReference type="Proteomes" id="UP001500274"/>
    </source>
</evidence>
<dbReference type="EMBL" id="BAAARI010000003">
    <property type="protein sequence ID" value="GAA2569446.1"/>
    <property type="molecule type" value="Genomic_DNA"/>
</dbReference>
<proteinExistence type="predicted"/>
<evidence type="ECO:0000256" key="1">
    <source>
        <dbReference type="SAM" id="MobiDB-lite"/>
    </source>
</evidence>
<keyword evidence="2" id="KW-1133">Transmembrane helix</keyword>
<comment type="caution">
    <text evidence="3">The sequence shown here is derived from an EMBL/GenBank/DDBJ whole genome shotgun (WGS) entry which is preliminary data.</text>
</comment>
<evidence type="ECO:0008006" key="5">
    <source>
        <dbReference type="Google" id="ProtNLM"/>
    </source>
</evidence>
<organism evidence="3 4">
    <name type="scientific">Microbacterium binotii</name>
    <dbReference type="NCBI Taxonomy" id="462710"/>
    <lineage>
        <taxon>Bacteria</taxon>
        <taxon>Bacillati</taxon>
        <taxon>Actinomycetota</taxon>
        <taxon>Actinomycetes</taxon>
        <taxon>Micrococcales</taxon>
        <taxon>Microbacteriaceae</taxon>
        <taxon>Microbacterium</taxon>
    </lineage>
</organism>
<feature type="transmembrane region" description="Helical" evidence="2">
    <location>
        <begin position="101"/>
        <end position="122"/>
    </location>
</feature>
<gene>
    <name evidence="3" type="ORF">GCM10009862_05210</name>
</gene>
<dbReference type="RefSeq" id="WP_344226617.1">
    <property type="nucleotide sequence ID" value="NZ_BAAARI010000003.1"/>
</dbReference>
<keyword evidence="4" id="KW-1185">Reference proteome</keyword>
<feature type="region of interest" description="Disordered" evidence="1">
    <location>
        <begin position="39"/>
        <end position="79"/>
    </location>
</feature>
<name>A0ABN3P644_9MICO</name>
<keyword evidence="2" id="KW-0472">Membrane</keyword>
<evidence type="ECO:0000256" key="2">
    <source>
        <dbReference type="SAM" id="Phobius"/>
    </source>
</evidence>
<evidence type="ECO:0000313" key="3">
    <source>
        <dbReference type="EMBL" id="GAA2569446.1"/>
    </source>
</evidence>
<sequence length="254" mass="27094">MPDPTEEELARLRARAYGPDADLDEAGLARLFELEAALSPRGPSAARTPEPEPEAEPGPVPQPAAAEEPPPADEPEPLPLIAPVSLSAAPTPRTLDRRLRVAWVLSILVVAAVAAGLTAWTLPWGVRDDQQHAARLTEQPGELPAMTEWDIPGLDQDDLRSYGSYRGLEVYATDACIIVRAMMFDAGGSSSGTCTGAGLEPAIDFYVMRAPRAGEGGMRYPDETRARFPDGGVVRFTRNGDSILVDEGALPPGF</sequence>
<dbReference type="Proteomes" id="UP001500274">
    <property type="component" value="Unassembled WGS sequence"/>
</dbReference>